<proteinExistence type="predicted"/>
<dbReference type="PANTHER" id="PTHR21016:SF25">
    <property type="entry name" value="TM2 DOMAIN-CONTAINING PROTEIN DDB_G0277895-RELATED"/>
    <property type="match status" value="1"/>
</dbReference>
<dbReference type="InterPro" id="IPR007829">
    <property type="entry name" value="TM2"/>
</dbReference>
<comment type="caution">
    <text evidence="7">The sequence shown here is derived from an EMBL/GenBank/DDBJ whole genome shotgun (WGS) entry which is preliminary data.</text>
</comment>
<feature type="transmembrane region" description="Helical" evidence="5">
    <location>
        <begin position="74"/>
        <end position="92"/>
    </location>
</feature>
<dbReference type="Pfam" id="PF05154">
    <property type="entry name" value="TM2"/>
    <property type="match status" value="2"/>
</dbReference>
<feature type="transmembrane region" description="Helical" evidence="5">
    <location>
        <begin position="98"/>
        <end position="117"/>
    </location>
</feature>
<name>A0A8J7SLV1_9BACT</name>
<feature type="transmembrane region" description="Helical" evidence="5">
    <location>
        <begin position="33"/>
        <end position="53"/>
    </location>
</feature>
<keyword evidence="8" id="KW-1185">Reference proteome</keyword>
<dbReference type="EMBL" id="JAENIM010000031">
    <property type="protein sequence ID" value="MBK1790668.1"/>
    <property type="molecule type" value="Genomic_DNA"/>
</dbReference>
<accession>A0A8J7SLV1</accession>
<dbReference type="PANTHER" id="PTHR21016">
    <property type="entry name" value="BETA-AMYLOID BINDING PROTEIN-RELATED"/>
    <property type="match status" value="1"/>
</dbReference>
<dbReference type="AlphaFoldDB" id="A0A8J7SLV1"/>
<keyword evidence="4 5" id="KW-0472">Membrane</keyword>
<dbReference type="RefSeq" id="WP_200310694.1">
    <property type="nucleotide sequence ID" value="NZ_JAENIM010000031.1"/>
</dbReference>
<sequence length="131" mass="14961">MSTDTHSKAIGYILWIFGFTGAHRFYYGRPVTGTIWLLTAGLLGIGWLIDLFLIPSMDKQCDFRYTGGKYDYNLAWIFQTFLGLFGIHRFYLGKIGTGILWMLTGGLFGFGWLYDFCTLNEQVSIRNSQAN</sequence>
<protein>
    <submittedName>
        <fullName evidence="7">TM2 domain-containing protein</fullName>
    </submittedName>
</protein>
<evidence type="ECO:0000256" key="3">
    <source>
        <dbReference type="ARBA" id="ARBA00022989"/>
    </source>
</evidence>
<feature type="transmembrane region" description="Helical" evidence="5">
    <location>
        <begin position="9"/>
        <end position="27"/>
    </location>
</feature>
<evidence type="ECO:0000313" key="7">
    <source>
        <dbReference type="EMBL" id="MBK1790668.1"/>
    </source>
</evidence>
<gene>
    <name evidence="7" type="ORF">JIN82_05810</name>
</gene>
<dbReference type="GO" id="GO:0016020">
    <property type="term" value="C:membrane"/>
    <property type="evidence" value="ECO:0007669"/>
    <property type="project" value="UniProtKB-SubCell"/>
</dbReference>
<evidence type="ECO:0000256" key="4">
    <source>
        <dbReference type="ARBA" id="ARBA00023136"/>
    </source>
</evidence>
<organism evidence="7 8">
    <name type="scientific">Persicirhabdus sediminis</name>
    <dbReference type="NCBI Taxonomy" id="454144"/>
    <lineage>
        <taxon>Bacteria</taxon>
        <taxon>Pseudomonadati</taxon>
        <taxon>Verrucomicrobiota</taxon>
        <taxon>Verrucomicrobiia</taxon>
        <taxon>Verrucomicrobiales</taxon>
        <taxon>Verrucomicrobiaceae</taxon>
        <taxon>Persicirhabdus</taxon>
    </lineage>
</organism>
<evidence type="ECO:0000313" key="8">
    <source>
        <dbReference type="Proteomes" id="UP000624703"/>
    </source>
</evidence>
<reference evidence="7" key="1">
    <citation type="submission" date="2021-01" db="EMBL/GenBank/DDBJ databases">
        <title>Modified the classification status of verrucomicrobia.</title>
        <authorList>
            <person name="Feng X."/>
        </authorList>
    </citation>
    <scope>NUCLEOTIDE SEQUENCE</scope>
    <source>
        <strain evidence="7">_KCTC 22039</strain>
    </source>
</reference>
<comment type="subcellular location">
    <subcellularLocation>
        <location evidence="1">Membrane</location>
        <topology evidence="1">Multi-pass membrane protein</topology>
    </subcellularLocation>
</comment>
<dbReference type="InterPro" id="IPR050932">
    <property type="entry name" value="TM2D1-3-like"/>
</dbReference>
<evidence type="ECO:0000256" key="1">
    <source>
        <dbReference type="ARBA" id="ARBA00004141"/>
    </source>
</evidence>
<keyword evidence="2 5" id="KW-0812">Transmembrane</keyword>
<feature type="domain" description="TM2" evidence="6">
    <location>
        <begin position="69"/>
        <end position="116"/>
    </location>
</feature>
<evidence type="ECO:0000259" key="6">
    <source>
        <dbReference type="Pfam" id="PF05154"/>
    </source>
</evidence>
<evidence type="ECO:0000256" key="5">
    <source>
        <dbReference type="SAM" id="Phobius"/>
    </source>
</evidence>
<feature type="domain" description="TM2" evidence="6">
    <location>
        <begin position="6"/>
        <end position="52"/>
    </location>
</feature>
<evidence type="ECO:0000256" key="2">
    <source>
        <dbReference type="ARBA" id="ARBA00022692"/>
    </source>
</evidence>
<keyword evidence="3 5" id="KW-1133">Transmembrane helix</keyword>
<dbReference type="Proteomes" id="UP000624703">
    <property type="component" value="Unassembled WGS sequence"/>
</dbReference>